<keyword evidence="1" id="KW-0812">Transmembrane</keyword>
<organism evidence="2">
    <name type="scientific">marine sediment metagenome</name>
    <dbReference type="NCBI Taxonomy" id="412755"/>
    <lineage>
        <taxon>unclassified sequences</taxon>
        <taxon>metagenomes</taxon>
        <taxon>ecological metagenomes</taxon>
    </lineage>
</organism>
<sequence>MANPDLQRTYMVAGVLCFVLVGACLVAYIPAMYAGYIWDDDVYVTDNPLLSAPNGLWRIWFTTDAPSQYFPMVYTTFRFEYALWGLEPFGYHLTNIILHVVNALLLWYLLSRLTVPGAWLAAAIFALHPVHTESVAWITQRKNVLSLLFY</sequence>
<feature type="transmembrane region" description="Helical" evidence="1">
    <location>
        <begin position="12"/>
        <end position="38"/>
    </location>
</feature>
<comment type="caution">
    <text evidence="2">The sequence shown here is derived from an EMBL/GenBank/DDBJ whole genome shotgun (WGS) entry which is preliminary data.</text>
</comment>
<evidence type="ECO:0000256" key="1">
    <source>
        <dbReference type="SAM" id="Phobius"/>
    </source>
</evidence>
<feature type="non-terminal residue" evidence="2">
    <location>
        <position position="150"/>
    </location>
</feature>
<dbReference type="AlphaFoldDB" id="X1S298"/>
<evidence type="ECO:0008006" key="3">
    <source>
        <dbReference type="Google" id="ProtNLM"/>
    </source>
</evidence>
<feature type="transmembrane region" description="Helical" evidence="1">
    <location>
        <begin position="89"/>
        <end position="110"/>
    </location>
</feature>
<protein>
    <recommendedName>
        <fullName evidence="3">O-GlcNAc transferase</fullName>
    </recommendedName>
</protein>
<keyword evidence="1" id="KW-1133">Transmembrane helix</keyword>
<dbReference type="PANTHER" id="PTHR44395">
    <property type="match status" value="1"/>
</dbReference>
<accession>X1S298</accession>
<gene>
    <name evidence="2" type="ORF">S12H4_22005</name>
</gene>
<name>X1S298_9ZZZZ</name>
<reference evidence="2" key="1">
    <citation type="journal article" date="2014" name="Front. Microbiol.">
        <title>High frequency of phylogenetically diverse reductive dehalogenase-homologous genes in deep subseafloor sedimentary metagenomes.</title>
        <authorList>
            <person name="Kawai M."/>
            <person name="Futagami T."/>
            <person name="Toyoda A."/>
            <person name="Takaki Y."/>
            <person name="Nishi S."/>
            <person name="Hori S."/>
            <person name="Arai W."/>
            <person name="Tsubouchi T."/>
            <person name="Morono Y."/>
            <person name="Uchiyama I."/>
            <person name="Ito T."/>
            <person name="Fujiyama A."/>
            <person name="Inagaki F."/>
            <person name="Takami H."/>
        </authorList>
    </citation>
    <scope>NUCLEOTIDE SEQUENCE</scope>
    <source>
        <strain evidence="2">Expedition CK06-06</strain>
    </source>
</reference>
<dbReference type="EMBL" id="BARW01011404">
    <property type="protein sequence ID" value="GAI73301.1"/>
    <property type="molecule type" value="Genomic_DNA"/>
</dbReference>
<keyword evidence="1" id="KW-0472">Membrane</keyword>
<evidence type="ECO:0000313" key="2">
    <source>
        <dbReference type="EMBL" id="GAI73301.1"/>
    </source>
</evidence>
<dbReference type="PANTHER" id="PTHR44395:SF1">
    <property type="entry name" value="PROTEIN O-MANNOSYL-TRANSFERASE TMTC3"/>
    <property type="match status" value="1"/>
</dbReference>
<proteinExistence type="predicted"/>